<keyword evidence="8" id="KW-1185">Reference proteome</keyword>
<evidence type="ECO:0000313" key="9">
    <source>
        <dbReference type="RefSeq" id="XP_015072882.1"/>
    </source>
</evidence>
<accession>A0ABM1GLI2</accession>
<comment type="similarity">
    <text evidence="6">Belongs to the SOFL plant protein family.</text>
</comment>
<feature type="region of interest" description="Disordered" evidence="7">
    <location>
        <begin position="31"/>
        <end position="50"/>
    </location>
</feature>
<proteinExistence type="inferred from homology"/>
<protein>
    <submittedName>
        <fullName evidence="9">Uncharacterized protein LOC107017123</fullName>
    </submittedName>
</protein>
<reference evidence="8" key="1">
    <citation type="journal article" date="2014" name="Nat. Genet.">
        <title>The genome of the stress-tolerant wild tomato species Solanum pennellii.</title>
        <authorList>
            <person name="Bolger A."/>
            <person name="Scossa F."/>
            <person name="Bolger M.E."/>
            <person name="Lanz C."/>
            <person name="Maumus F."/>
            <person name="Tohge T."/>
            <person name="Quesneville H."/>
            <person name="Alseekh S."/>
            <person name="Sorensen I."/>
            <person name="Lichtenstein G."/>
            <person name="Fich E.A."/>
            <person name="Conte M."/>
            <person name="Keller H."/>
            <person name="Schneeberger K."/>
            <person name="Schwacke R."/>
            <person name="Ofner I."/>
            <person name="Vrebalov J."/>
            <person name="Xu Y."/>
            <person name="Osorio S."/>
            <person name="Aflitos S.A."/>
            <person name="Schijlen E."/>
            <person name="Jimenez-Gomez J.M."/>
            <person name="Ryngajllo M."/>
            <person name="Kimura S."/>
            <person name="Kumar R."/>
            <person name="Koenig D."/>
            <person name="Headland L.R."/>
            <person name="Maloof J.N."/>
            <person name="Sinha N."/>
            <person name="van Ham R.C."/>
            <person name="Lankhorst R.K."/>
            <person name="Mao L."/>
            <person name="Vogel A."/>
            <person name="Arsova B."/>
            <person name="Panstruga R."/>
            <person name="Fei Z."/>
            <person name="Rose J.K."/>
            <person name="Zamir D."/>
            <person name="Carrari F."/>
            <person name="Giovannoni J.J."/>
            <person name="Weigel D."/>
            <person name="Usadel B."/>
            <person name="Fernie A.R."/>
        </authorList>
    </citation>
    <scope>NUCLEOTIDE SEQUENCE [LARGE SCALE GENOMIC DNA]</scope>
    <source>
        <strain evidence="8">cv. LA0716</strain>
    </source>
</reference>
<evidence type="ECO:0000256" key="7">
    <source>
        <dbReference type="SAM" id="MobiDB-lite"/>
    </source>
</evidence>
<evidence type="ECO:0000256" key="6">
    <source>
        <dbReference type="ARBA" id="ARBA00024199"/>
    </source>
</evidence>
<dbReference type="Proteomes" id="UP000694930">
    <property type="component" value="Chromosome 4"/>
</dbReference>
<evidence type="ECO:0000256" key="4">
    <source>
        <dbReference type="ARBA" id="ARBA00022864"/>
    </source>
</evidence>
<dbReference type="GeneID" id="107017123"/>
<evidence type="ECO:0000313" key="8">
    <source>
        <dbReference type="Proteomes" id="UP000694930"/>
    </source>
</evidence>
<keyword evidence="5" id="KW-0539">Nucleus</keyword>
<feature type="region of interest" description="Disordered" evidence="7">
    <location>
        <begin position="174"/>
        <end position="193"/>
    </location>
</feature>
<evidence type="ECO:0000256" key="2">
    <source>
        <dbReference type="ARBA" id="ARBA00022490"/>
    </source>
</evidence>
<evidence type="ECO:0000256" key="5">
    <source>
        <dbReference type="ARBA" id="ARBA00023242"/>
    </source>
</evidence>
<evidence type="ECO:0000256" key="1">
    <source>
        <dbReference type="ARBA" id="ARBA00004496"/>
    </source>
</evidence>
<name>A0ABM1GLI2_SOLPN</name>
<gene>
    <name evidence="9" type="primary">LOC107017123</name>
</gene>
<organism evidence="8 9">
    <name type="scientific">Solanum pennellii</name>
    <name type="common">Tomato</name>
    <name type="synonym">Lycopersicon pennellii</name>
    <dbReference type="NCBI Taxonomy" id="28526"/>
    <lineage>
        <taxon>Eukaryota</taxon>
        <taxon>Viridiplantae</taxon>
        <taxon>Streptophyta</taxon>
        <taxon>Embryophyta</taxon>
        <taxon>Tracheophyta</taxon>
        <taxon>Spermatophyta</taxon>
        <taxon>Magnoliopsida</taxon>
        <taxon>eudicotyledons</taxon>
        <taxon>Gunneridae</taxon>
        <taxon>Pentapetalae</taxon>
        <taxon>asterids</taxon>
        <taxon>lamiids</taxon>
        <taxon>Solanales</taxon>
        <taxon>Solanaceae</taxon>
        <taxon>Solanoideae</taxon>
        <taxon>Solaneae</taxon>
        <taxon>Solanum</taxon>
        <taxon>Solanum subgen. Lycopersicon</taxon>
    </lineage>
</organism>
<sequence>MNISGSECSSGCESGWTMYLDQFSADQYNNNRRDISHNNNNNNNIPPYGINYKTEYVNDDEEEEDEDMSMVSDASSGPPHFHEDYCFDENGYIFYPSASQNTQKNKEKRKINEQKVKKQSIYLDDTASSPFSNFPKDERCYNDRTSMEMVTGFSKTHSKGKSVLGKHFGFLKTSVSGRTSSEKSSGLKGRKRQ</sequence>
<comment type="subcellular location">
    <subcellularLocation>
        <location evidence="1">Cytoplasm</location>
    </subcellularLocation>
</comment>
<keyword evidence="4" id="KW-0932">Cytokinin signaling pathway</keyword>
<keyword evidence="2" id="KW-0963">Cytoplasm</keyword>
<feature type="compositionally biased region" description="Polar residues" evidence="7">
    <location>
        <begin position="174"/>
        <end position="184"/>
    </location>
</feature>
<evidence type="ECO:0000256" key="3">
    <source>
        <dbReference type="ARBA" id="ARBA00022712"/>
    </source>
</evidence>
<keyword evidence="3" id="KW-0203">Cytokinin biosynthesis</keyword>
<dbReference type="InterPro" id="IPR044670">
    <property type="entry name" value="SOFL"/>
</dbReference>
<dbReference type="PANTHER" id="PTHR33347">
    <property type="entry name" value="OSJNBA0091C07.3 PROTEIN"/>
    <property type="match status" value="1"/>
</dbReference>
<dbReference type="PANTHER" id="PTHR33347:SF34">
    <property type="entry name" value="PROTEIN SOB FIVE-LIKE 6"/>
    <property type="match status" value="1"/>
</dbReference>
<dbReference type="RefSeq" id="XP_015072882.1">
    <property type="nucleotide sequence ID" value="XM_015217396.2"/>
</dbReference>
<reference evidence="9" key="2">
    <citation type="submission" date="2025-08" db="UniProtKB">
        <authorList>
            <consortium name="RefSeq"/>
        </authorList>
    </citation>
    <scope>IDENTIFICATION</scope>
</reference>